<evidence type="ECO:0000256" key="5">
    <source>
        <dbReference type="ARBA" id="ARBA00023163"/>
    </source>
</evidence>
<dbReference type="FunFam" id="3.40.50.2300:FF:000001">
    <property type="entry name" value="DNA-binding response regulator PhoB"/>
    <property type="match status" value="1"/>
</dbReference>
<keyword evidence="4" id="KW-0238">DNA-binding</keyword>
<feature type="modified residue" description="4-aspartylphosphate" evidence="6">
    <location>
        <position position="57"/>
    </location>
</feature>
<dbReference type="SMART" id="SM00448">
    <property type="entry name" value="REC"/>
    <property type="match status" value="1"/>
</dbReference>
<comment type="caution">
    <text evidence="8">The sequence shown here is derived from an EMBL/GenBank/DDBJ whole genome shotgun (WGS) entry which is preliminary data.</text>
</comment>
<evidence type="ECO:0000256" key="1">
    <source>
        <dbReference type="ARBA" id="ARBA00022553"/>
    </source>
</evidence>
<dbReference type="STRING" id="1802597.A2Z24_00125"/>
<keyword evidence="1 6" id="KW-0597">Phosphoprotein</keyword>
<dbReference type="CDD" id="cd17574">
    <property type="entry name" value="REC_OmpR"/>
    <property type="match status" value="1"/>
</dbReference>
<keyword evidence="5" id="KW-0804">Transcription</keyword>
<dbReference type="Gene3D" id="3.40.50.2300">
    <property type="match status" value="1"/>
</dbReference>
<proteinExistence type="predicted"/>
<keyword evidence="2" id="KW-0902">Two-component regulatory system</keyword>
<evidence type="ECO:0000313" key="8">
    <source>
        <dbReference type="EMBL" id="OGY26558.1"/>
    </source>
</evidence>
<dbReference type="SUPFAM" id="SSF52172">
    <property type="entry name" value="CheY-like"/>
    <property type="match status" value="1"/>
</dbReference>
<evidence type="ECO:0000259" key="7">
    <source>
        <dbReference type="PROSITE" id="PS50110"/>
    </source>
</evidence>
<gene>
    <name evidence="8" type="ORF">A2Z24_00125</name>
</gene>
<feature type="domain" description="Response regulatory" evidence="7">
    <location>
        <begin position="8"/>
        <end position="124"/>
    </location>
</feature>
<evidence type="ECO:0000256" key="2">
    <source>
        <dbReference type="ARBA" id="ARBA00023012"/>
    </source>
</evidence>
<accession>A0A1G1WFS2</accession>
<evidence type="ECO:0000256" key="4">
    <source>
        <dbReference type="ARBA" id="ARBA00023125"/>
    </source>
</evidence>
<evidence type="ECO:0000313" key="9">
    <source>
        <dbReference type="Proteomes" id="UP000177588"/>
    </source>
</evidence>
<dbReference type="PANTHER" id="PTHR44591:SF3">
    <property type="entry name" value="RESPONSE REGULATORY DOMAIN-CONTAINING PROTEIN"/>
    <property type="match status" value="1"/>
</dbReference>
<dbReference type="InterPro" id="IPR001789">
    <property type="entry name" value="Sig_transdc_resp-reg_receiver"/>
</dbReference>
<dbReference type="Proteomes" id="UP000177588">
    <property type="component" value="Unassembled WGS sequence"/>
</dbReference>
<dbReference type="PROSITE" id="PS50110">
    <property type="entry name" value="RESPONSE_REGULATORY"/>
    <property type="match status" value="1"/>
</dbReference>
<keyword evidence="3" id="KW-0805">Transcription regulation</keyword>
<dbReference type="PANTHER" id="PTHR44591">
    <property type="entry name" value="STRESS RESPONSE REGULATOR PROTEIN 1"/>
    <property type="match status" value="1"/>
</dbReference>
<dbReference type="InterPro" id="IPR011006">
    <property type="entry name" value="CheY-like_superfamily"/>
</dbReference>
<evidence type="ECO:0000256" key="6">
    <source>
        <dbReference type="PROSITE-ProRule" id="PRU00169"/>
    </source>
</evidence>
<dbReference type="InterPro" id="IPR050595">
    <property type="entry name" value="Bact_response_regulator"/>
</dbReference>
<reference evidence="8 9" key="1">
    <citation type="journal article" date="2016" name="Nat. Commun.">
        <title>Thousands of microbial genomes shed light on interconnected biogeochemical processes in an aquifer system.</title>
        <authorList>
            <person name="Anantharaman K."/>
            <person name="Brown C.T."/>
            <person name="Hug L.A."/>
            <person name="Sharon I."/>
            <person name="Castelle C.J."/>
            <person name="Probst A.J."/>
            <person name="Thomas B.C."/>
            <person name="Singh A."/>
            <person name="Wilkins M.J."/>
            <person name="Karaoz U."/>
            <person name="Brodie E.L."/>
            <person name="Williams K.H."/>
            <person name="Hubbard S.S."/>
            <person name="Banfield J.F."/>
        </authorList>
    </citation>
    <scope>NUCLEOTIDE SEQUENCE [LARGE SCALE GENOMIC DNA]</scope>
</reference>
<evidence type="ECO:0000256" key="3">
    <source>
        <dbReference type="ARBA" id="ARBA00023015"/>
    </source>
</evidence>
<dbReference type="EMBL" id="MHCT01000004">
    <property type="protein sequence ID" value="OGY26558.1"/>
    <property type="molecule type" value="Genomic_DNA"/>
</dbReference>
<dbReference type="Pfam" id="PF00072">
    <property type="entry name" value="Response_reg"/>
    <property type="match status" value="1"/>
</dbReference>
<sequence>MTKAKPKKVLVVDDEDAVREIYKKEFTMAKFDVVVAADGEEGLLKAAEETPDLVLLDVMLPKMSGIDVLKALKQNPLTKEIPVLLLTNLGEETIIKEGFELGADGYLLKVSYTPAQVVEECRKFLGN</sequence>
<dbReference type="GO" id="GO:0003677">
    <property type="term" value="F:DNA binding"/>
    <property type="evidence" value="ECO:0007669"/>
    <property type="project" value="UniProtKB-KW"/>
</dbReference>
<dbReference type="AlphaFoldDB" id="A0A1G1WFS2"/>
<dbReference type="GO" id="GO:0000160">
    <property type="term" value="P:phosphorelay signal transduction system"/>
    <property type="evidence" value="ECO:0007669"/>
    <property type="project" value="UniProtKB-KW"/>
</dbReference>
<name>A0A1G1WFS2_9BACT</name>
<protein>
    <recommendedName>
        <fullName evidence="7">Response regulatory domain-containing protein</fullName>
    </recommendedName>
</protein>
<organism evidence="8 9">
    <name type="scientific">Candidatus Woykebacteria bacterium RBG_16_44_10</name>
    <dbReference type="NCBI Taxonomy" id="1802597"/>
    <lineage>
        <taxon>Bacteria</taxon>
        <taxon>Candidatus Woykeibacteriota</taxon>
    </lineage>
</organism>